<keyword evidence="1" id="KW-1133">Transmembrane helix</keyword>
<name>A0ABD3DB67_9LAMI</name>
<evidence type="ECO:0000313" key="3">
    <source>
        <dbReference type="Proteomes" id="UP001632038"/>
    </source>
</evidence>
<evidence type="ECO:0000256" key="1">
    <source>
        <dbReference type="SAM" id="Phobius"/>
    </source>
</evidence>
<keyword evidence="1" id="KW-0812">Transmembrane</keyword>
<protein>
    <submittedName>
        <fullName evidence="2">Uncharacterized protein</fullName>
    </submittedName>
</protein>
<dbReference type="Proteomes" id="UP001632038">
    <property type="component" value="Unassembled WGS sequence"/>
</dbReference>
<dbReference type="EMBL" id="JAVIJP010000018">
    <property type="protein sequence ID" value="KAL3638836.1"/>
    <property type="molecule type" value="Genomic_DNA"/>
</dbReference>
<dbReference type="PANTHER" id="PTHR37222">
    <property type="entry name" value="OS02G0718000 PROTEIN"/>
    <property type="match status" value="1"/>
</dbReference>
<keyword evidence="3" id="KW-1185">Reference proteome</keyword>
<keyword evidence="1" id="KW-0472">Membrane</keyword>
<dbReference type="AlphaFoldDB" id="A0ABD3DB67"/>
<feature type="transmembrane region" description="Helical" evidence="1">
    <location>
        <begin position="39"/>
        <end position="58"/>
    </location>
</feature>
<gene>
    <name evidence="2" type="ORF">CASFOL_016743</name>
</gene>
<proteinExistence type="predicted"/>
<reference evidence="3" key="1">
    <citation type="journal article" date="2024" name="IScience">
        <title>Strigolactones Initiate the Formation of Haustorium-like Structures in Castilleja.</title>
        <authorList>
            <person name="Buerger M."/>
            <person name="Peterson D."/>
            <person name="Chory J."/>
        </authorList>
    </citation>
    <scope>NUCLEOTIDE SEQUENCE [LARGE SCALE GENOMIC DNA]</scope>
</reference>
<accession>A0ABD3DB67</accession>
<dbReference type="PANTHER" id="PTHR37222:SF1">
    <property type="entry name" value="OS02G0718000 PROTEIN"/>
    <property type="match status" value="1"/>
</dbReference>
<sequence>MMRNVYSLSKVLASLGLVHLGLGAWMSYSMKHSPFSEVSIQSLLAFGLPFFVGVHAAASFEANVLLQENGGAR</sequence>
<evidence type="ECO:0000313" key="2">
    <source>
        <dbReference type="EMBL" id="KAL3638836.1"/>
    </source>
</evidence>
<organism evidence="2 3">
    <name type="scientific">Castilleja foliolosa</name>
    <dbReference type="NCBI Taxonomy" id="1961234"/>
    <lineage>
        <taxon>Eukaryota</taxon>
        <taxon>Viridiplantae</taxon>
        <taxon>Streptophyta</taxon>
        <taxon>Embryophyta</taxon>
        <taxon>Tracheophyta</taxon>
        <taxon>Spermatophyta</taxon>
        <taxon>Magnoliopsida</taxon>
        <taxon>eudicotyledons</taxon>
        <taxon>Gunneridae</taxon>
        <taxon>Pentapetalae</taxon>
        <taxon>asterids</taxon>
        <taxon>lamiids</taxon>
        <taxon>Lamiales</taxon>
        <taxon>Orobanchaceae</taxon>
        <taxon>Pedicularideae</taxon>
        <taxon>Castillejinae</taxon>
        <taxon>Castilleja</taxon>
    </lineage>
</organism>
<comment type="caution">
    <text evidence="2">The sequence shown here is derived from an EMBL/GenBank/DDBJ whole genome shotgun (WGS) entry which is preliminary data.</text>
</comment>